<name>A0ABS2AMJ9_9ACTN</name>
<dbReference type="Proteomes" id="UP000632138">
    <property type="component" value="Unassembled WGS sequence"/>
</dbReference>
<sequence>MRKARTGGADWYLLELAGVLDRLADRRYIEDPTARPDWWRPYPLPPALAEVDPPITSKFLVRGRLL</sequence>
<evidence type="ECO:0000313" key="1">
    <source>
        <dbReference type="EMBL" id="MBM2621077.1"/>
    </source>
</evidence>
<comment type="caution">
    <text evidence="1">The sequence shown here is derived from an EMBL/GenBank/DDBJ whole genome shotgun (WGS) entry which is preliminary data.</text>
</comment>
<evidence type="ECO:0000313" key="2">
    <source>
        <dbReference type="Proteomes" id="UP000632138"/>
    </source>
</evidence>
<dbReference type="EMBL" id="JAENHP010000017">
    <property type="protein sequence ID" value="MBM2621077.1"/>
    <property type="molecule type" value="Genomic_DNA"/>
</dbReference>
<dbReference type="RefSeq" id="WP_203381052.1">
    <property type="nucleotide sequence ID" value="NZ_JAENHP010000017.1"/>
</dbReference>
<reference evidence="1 2" key="1">
    <citation type="submission" date="2021-01" db="EMBL/GenBank/DDBJ databases">
        <title>Actinoplanes sp. nov. LDG1-06 isolated from lichen.</title>
        <authorList>
            <person name="Saeng-In P."/>
            <person name="Phongsopitanun W."/>
            <person name="Kanchanasin P."/>
            <person name="Yuki M."/>
            <person name="Kudo T."/>
            <person name="Ohkuma M."/>
            <person name="Tanasupawat S."/>
        </authorList>
    </citation>
    <scope>NUCLEOTIDE SEQUENCE [LARGE SCALE GENOMIC DNA]</scope>
    <source>
        <strain evidence="1 2">LDG1-06</strain>
    </source>
</reference>
<protein>
    <submittedName>
        <fullName evidence="1">Uncharacterized protein</fullName>
    </submittedName>
</protein>
<organism evidence="1 2">
    <name type="scientific">Paractinoplanes ovalisporus</name>
    <dbReference type="NCBI Taxonomy" id="2810368"/>
    <lineage>
        <taxon>Bacteria</taxon>
        <taxon>Bacillati</taxon>
        <taxon>Actinomycetota</taxon>
        <taxon>Actinomycetes</taxon>
        <taxon>Micromonosporales</taxon>
        <taxon>Micromonosporaceae</taxon>
        <taxon>Paractinoplanes</taxon>
    </lineage>
</organism>
<gene>
    <name evidence="1" type="ORF">JIG36_36810</name>
</gene>
<proteinExistence type="predicted"/>
<keyword evidence="2" id="KW-1185">Reference proteome</keyword>
<accession>A0ABS2AMJ9</accession>